<comment type="caution">
    <text evidence="2">The sequence shown here is derived from an EMBL/GenBank/DDBJ whole genome shotgun (WGS) entry which is preliminary data.</text>
</comment>
<name>A0AA40BHS5_9PEZI</name>
<evidence type="ECO:0000313" key="3">
    <source>
        <dbReference type="Proteomes" id="UP001172101"/>
    </source>
</evidence>
<proteinExistence type="predicted"/>
<evidence type="ECO:0000313" key="2">
    <source>
        <dbReference type="EMBL" id="KAK0734492.1"/>
    </source>
</evidence>
<dbReference type="Proteomes" id="UP001172101">
    <property type="component" value="Unassembled WGS sequence"/>
</dbReference>
<feature type="region of interest" description="Disordered" evidence="1">
    <location>
        <begin position="159"/>
        <end position="219"/>
    </location>
</feature>
<dbReference type="AlphaFoldDB" id="A0AA40BHS5"/>
<feature type="compositionally biased region" description="Pro residues" evidence="1">
    <location>
        <begin position="165"/>
        <end position="184"/>
    </location>
</feature>
<evidence type="ECO:0000256" key="1">
    <source>
        <dbReference type="SAM" id="MobiDB-lite"/>
    </source>
</evidence>
<dbReference type="GeneID" id="85322490"/>
<dbReference type="EMBL" id="JAUIRO010000001">
    <property type="protein sequence ID" value="KAK0734492.1"/>
    <property type="molecule type" value="Genomic_DNA"/>
</dbReference>
<sequence length="219" mass="24484">MTFLAPAAGHPDMKLRQQSWETTNWMKGQGMSAEDLKWLNAFVAIDLYDSPNETGSASLLSTEEFTDSDEDKFGFTSRLYSPPSSGGPQLDTLENPKDWNVVGEDKAAVTAENVALGHMKCSSHVENSIFEGGYPVDKSWHPELPITDLRWTNITYYPDITALDPQPPKQPPPQPRQPQQPPPGQAGQPPQWQAQQLPLRQRRPLQSGQQLRRPMLQAP</sequence>
<organism evidence="2 3">
    <name type="scientific">Lasiosphaeria miniovina</name>
    <dbReference type="NCBI Taxonomy" id="1954250"/>
    <lineage>
        <taxon>Eukaryota</taxon>
        <taxon>Fungi</taxon>
        <taxon>Dikarya</taxon>
        <taxon>Ascomycota</taxon>
        <taxon>Pezizomycotina</taxon>
        <taxon>Sordariomycetes</taxon>
        <taxon>Sordariomycetidae</taxon>
        <taxon>Sordariales</taxon>
        <taxon>Lasiosphaeriaceae</taxon>
        <taxon>Lasiosphaeria</taxon>
    </lineage>
</organism>
<reference evidence="2" key="1">
    <citation type="submission" date="2023-06" db="EMBL/GenBank/DDBJ databases">
        <title>Genome-scale phylogeny and comparative genomics of the fungal order Sordariales.</title>
        <authorList>
            <consortium name="Lawrence Berkeley National Laboratory"/>
            <person name="Hensen N."/>
            <person name="Bonometti L."/>
            <person name="Westerberg I."/>
            <person name="Brannstrom I.O."/>
            <person name="Guillou S."/>
            <person name="Cros-Aarteil S."/>
            <person name="Calhoun S."/>
            <person name="Haridas S."/>
            <person name="Kuo A."/>
            <person name="Mondo S."/>
            <person name="Pangilinan J."/>
            <person name="Riley R."/>
            <person name="LaButti K."/>
            <person name="Andreopoulos B."/>
            <person name="Lipzen A."/>
            <person name="Chen C."/>
            <person name="Yanf M."/>
            <person name="Daum C."/>
            <person name="Ng V."/>
            <person name="Clum A."/>
            <person name="Steindorff A."/>
            <person name="Ohm R."/>
            <person name="Martin F."/>
            <person name="Silar P."/>
            <person name="Natvig D."/>
            <person name="Lalanne C."/>
            <person name="Gautier V."/>
            <person name="Ament-velasquez S.L."/>
            <person name="Kruys A."/>
            <person name="Hutchinson M.I."/>
            <person name="Powell A.J."/>
            <person name="Barry K."/>
            <person name="Miller A.N."/>
            <person name="Grigoriev I.V."/>
            <person name="Debuchy R."/>
            <person name="Gladieux P."/>
            <person name="Thoren M.H."/>
            <person name="Johannesson H."/>
        </authorList>
    </citation>
    <scope>NUCLEOTIDE SEQUENCE</scope>
    <source>
        <strain evidence="2">SMH2392-1A</strain>
    </source>
</reference>
<dbReference type="RefSeq" id="XP_060303369.1">
    <property type="nucleotide sequence ID" value="XM_060439220.1"/>
</dbReference>
<keyword evidence="3" id="KW-1185">Reference proteome</keyword>
<accession>A0AA40BHS5</accession>
<protein>
    <submittedName>
        <fullName evidence="2">Uncharacterized protein</fullName>
    </submittedName>
</protein>
<feature type="compositionally biased region" description="Low complexity" evidence="1">
    <location>
        <begin position="185"/>
        <end position="219"/>
    </location>
</feature>
<gene>
    <name evidence="2" type="ORF">B0T26DRAFT_670783</name>
</gene>